<evidence type="ECO:0000256" key="2">
    <source>
        <dbReference type="ARBA" id="ARBA00004906"/>
    </source>
</evidence>
<feature type="domain" description="BTB" evidence="5">
    <location>
        <begin position="123"/>
        <end position="188"/>
    </location>
</feature>
<dbReference type="InterPro" id="IPR000210">
    <property type="entry name" value="BTB/POZ_dom"/>
</dbReference>
<name>A0A843V0M4_COLES</name>
<keyword evidence="7" id="KW-1185">Reference proteome</keyword>
<evidence type="ECO:0000313" key="6">
    <source>
        <dbReference type="EMBL" id="MQL91932.1"/>
    </source>
</evidence>
<comment type="caution">
    <text evidence="6">The sequence shown here is derived from an EMBL/GenBank/DDBJ whole genome shotgun (WGS) entry which is preliminary data.</text>
</comment>
<keyword evidence="3" id="KW-0833">Ubl conjugation pathway</keyword>
<dbReference type="Pfam" id="PF25553">
    <property type="entry name" value="BTB-POZ_ANK-like"/>
    <property type="match status" value="1"/>
</dbReference>
<feature type="region of interest" description="Disordered" evidence="4">
    <location>
        <begin position="77"/>
        <end position="100"/>
    </location>
</feature>
<dbReference type="AlphaFoldDB" id="A0A843V0M4"/>
<dbReference type="PANTHER" id="PTHR31060:SF32">
    <property type="entry name" value="BTB_POZ DOMAIN PLANT PROTEIN"/>
    <property type="match status" value="1"/>
</dbReference>
<dbReference type="PROSITE" id="PS50097">
    <property type="entry name" value="BTB"/>
    <property type="match status" value="1"/>
</dbReference>
<accession>A0A843V0M4</accession>
<evidence type="ECO:0000313" key="7">
    <source>
        <dbReference type="Proteomes" id="UP000652761"/>
    </source>
</evidence>
<dbReference type="UniPathway" id="UPA00143"/>
<dbReference type="CDD" id="cd18186">
    <property type="entry name" value="BTB_POZ_ZBTB_KLHL-like"/>
    <property type="match status" value="1"/>
</dbReference>
<comment type="function">
    <text evidence="1">May act as a substrate-specific adapter of an E3 ubiquitin-protein ligase complex (CUL3-RBX1-BTB) which mediates the ubiquitination and subsequent proteasomal degradation of target proteins.</text>
</comment>
<evidence type="ECO:0000256" key="1">
    <source>
        <dbReference type="ARBA" id="ARBA00002668"/>
    </source>
</evidence>
<dbReference type="OrthoDB" id="2014231at2759"/>
<dbReference type="GO" id="GO:0016567">
    <property type="term" value="P:protein ubiquitination"/>
    <property type="evidence" value="ECO:0007669"/>
    <property type="project" value="UniProtKB-UniPathway"/>
</dbReference>
<comment type="pathway">
    <text evidence="2">Protein modification; protein ubiquitination.</text>
</comment>
<evidence type="ECO:0000256" key="3">
    <source>
        <dbReference type="ARBA" id="ARBA00022786"/>
    </source>
</evidence>
<dbReference type="InterPro" id="IPR011333">
    <property type="entry name" value="SKP1/BTB/POZ_sf"/>
</dbReference>
<proteinExistence type="predicted"/>
<reference evidence="6" key="1">
    <citation type="submission" date="2017-07" db="EMBL/GenBank/DDBJ databases">
        <title>Taro Niue Genome Assembly and Annotation.</title>
        <authorList>
            <person name="Atibalentja N."/>
            <person name="Keating K."/>
            <person name="Fields C.J."/>
        </authorList>
    </citation>
    <scope>NUCLEOTIDE SEQUENCE</scope>
    <source>
        <strain evidence="6">Niue_2</strain>
        <tissue evidence="6">Leaf</tissue>
    </source>
</reference>
<dbReference type="InterPro" id="IPR058039">
    <property type="entry name" value="At3g05675-like_ankyrin"/>
</dbReference>
<evidence type="ECO:0000259" key="5">
    <source>
        <dbReference type="PROSITE" id="PS50097"/>
    </source>
</evidence>
<dbReference type="InterPro" id="IPR038920">
    <property type="entry name" value="At3g05675-like"/>
</dbReference>
<organism evidence="6 7">
    <name type="scientific">Colocasia esculenta</name>
    <name type="common">Wild taro</name>
    <name type="synonym">Arum esculentum</name>
    <dbReference type="NCBI Taxonomy" id="4460"/>
    <lineage>
        <taxon>Eukaryota</taxon>
        <taxon>Viridiplantae</taxon>
        <taxon>Streptophyta</taxon>
        <taxon>Embryophyta</taxon>
        <taxon>Tracheophyta</taxon>
        <taxon>Spermatophyta</taxon>
        <taxon>Magnoliopsida</taxon>
        <taxon>Liliopsida</taxon>
        <taxon>Araceae</taxon>
        <taxon>Aroideae</taxon>
        <taxon>Colocasieae</taxon>
        <taxon>Colocasia</taxon>
    </lineage>
</organism>
<dbReference type="PANTHER" id="PTHR31060">
    <property type="entry name" value="OSJNBA0011J08.25 PROTEIN-RELATED"/>
    <property type="match status" value="1"/>
</dbReference>
<evidence type="ECO:0000256" key="4">
    <source>
        <dbReference type="SAM" id="MobiDB-lite"/>
    </source>
</evidence>
<dbReference type="EMBL" id="NMUH01001393">
    <property type="protein sequence ID" value="MQL91932.1"/>
    <property type="molecule type" value="Genomic_DNA"/>
</dbReference>
<dbReference type="Proteomes" id="UP000652761">
    <property type="component" value="Unassembled WGS sequence"/>
</dbReference>
<sequence>MAAAAAASADYILKSGEVSAMIRQGFLESPTSSASRGSPRASPPPSAASPGRNHPSSPPPTTTLFDMIAEEERYHRYHHGRQHQQQGAKPPPVPLSEGQRRARLQETVAGILAGERQTSWGAGDVELTVSSSDGFSVSMNVHRGVLIARSRFFAEKLVGTRAEGASHAVEICECDDAEVYVEAVALMYCEEPRRKLVGEGVGKVLGLLKVSAAMLFDDGITSCLEHLEAAPWTDEEEEKVVALLSRLQLPRQPTSQVLGRVAVDPAASSSWADGIFLRLLGGVLQAKDEKARRELKTLLSGLLRDDAAPHDVGDDNRVGVSKETLYHLCRRCLDSLLACLSDAAGADEERRDRGALMGEIAREADNVRWLVDILVSRKAGEEFVRLWADQAELARLHGKIPCMYRFEISRVTAQLCVAMGRGQILVPREAKFALLHTWLGALYEDFAWMRRGGRTVDKKLVEEGLCRTILTLPMAQQQAILMDWFDRFLAKGDDCPNIQKAFEVWWRRAFVKQYVGEDDESSNQLQVAVCDCPAR</sequence>
<gene>
    <name evidence="6" type="ORF">Taro_024550</name>
</gene>
<feature type="compositionally biased region" description="Low complexity" evidence="4">
    <location>
        <begin position="29"/>
        <end position="40"/>
    </location>
</feature>
<protein>
    <recommendedName>
        <fullName evidence="5">BTB domain-containing protein</fullName>
    </recommendedName>
</protein>
<dbReference type="Gene3D" id="3.30.710.10">
    <property type="entry name" value="Potassium Channel Kv1.1, Chain A"/>
    <property type="match status" value="1"/>
</dbReference>
<feature type="region of interest" description="Disordered" evidence="4">
    <location>
        <begin position="27"/>
        <end position="63"/>
    </location>
</feature>